<dbReference type="Pfam" id="PF00496">
    <property type="entry name" value="SBP_bac_5"/>
    <property type="match status" value="1"/>
</dbReference>
<proteinExistence type="inferred from homology"/>
<dbReference type="InterPro" id="IPR039424">
    <property type="entry name" value="SBP_5"/>
</dbReference>
<evidence type="ECO:0000313" key="7">
    <source>
        <dbReference type="EMBL" id="MSR92892.1"/>
    </source>
</evidence>
<accession>A0A6N7V0S3</accession>
<dbReference type="Proteomes" id="UP000434409">
    <property type="component" value="Unassembled WGS sequence"/>
</dbReference>
<protein>
    <submittedName>
        <fullName evidence="7">ABC transporter substrate-binding protein</fullName>
    </submittedName>
</protein>
<dbReference type="InterPro" id="IPR023765">
    <property type="entry name" value="SBP_5_CS"/>
</dbReference>
<gene>
    <name evidence="7" type="ORF">FYJ34_01035</name>
</gene>
<reference evidence="7 8" key="1">
    <citation type="submission" date="2019-08" db="EMBL/GenBank/DDBJ databases">
        <title>In-depth cultivation of the pig gut microbiome towards novel bacterial diversity and tailored functional studies.</title>
        <authorList>
            <person name="Wylensek D."/>
            <person name="Hitch T.C.A."/>
            <person name="Clavel T."/>
        </authorList>
    </citation>
    <scope>NUCLEOTIDE SEQUENCE [LARGE SCALE GENOMIC DNA]</scope>
    <source>
        <strain evidence="7 8">68-1-5</strain>
    </source>
</reference>
<evidence type="ECO:0000256" key="2">
    <source>
        <dbReference type="ARBA" id="ARBA00005695"/>
    </source>
</evidence>
<feature type="signal peptide" evidence="5">
    <location>
        <begin position="1"/>
        <end position="21"/>
    </location>
</feature>
<comment type="caution">
    <text evidence="7">The sequence shown here is derived from an EMBL/GenBank/DDBJ whole genome shotgun (WGS) entry which is preliminary data.</text>
</comment>
<feature type="chain" id="PRO_5038647702" evidence="5">
    <location>
        <begin position="22"/>
        <end position="535"/>
    </location>
</feature>
<dbReference type="GO" id="GO:0043190">
    <property type="term" value="C:ATP-binding cassette (ABC) transporter complex"/>
    <property type="evidence" value="ECO:0007669"/>
    <property type="project" value="InterPro"/>
</dbReference>
<evidence type="ECO:0000256" key="5">
    <source>
        <dbReference type="SAM" id="SignalP"/>
    </source>
</evidence>
<dbReference type="SUPFAM" id="SSF53850">
    <property type="entry name" value="Periplasmic binding protein-like II"/>
    <property type="match status" value="1"/>
</dbReference>
<dbReference type="PROSITE" id="PS01040">
    <property type="entry name" value="SBP_BACTERIAL_5"/>
    <property type="match status" value="1"/>
</dbReference>
<dbReference type="AlphaFoldDB" id="A0A6N7V0S3"/>
<dbReference type="PROSITE" id="PS51257">
    <property type="entry name" value="PROKAR_LIPOPROTEIN"/>
    <property type="match status" value="1"/>
</dbReference>
<dbReference type="PANTHER" id="PTHR30290">
    <property type="entry name" value="PERIPLASMIC BINDING COMPONENT OF ABC TRANSPORTER"/>
    <property type="match status" value="1"/>
</dbReference>
<evidence type="ECO:0000256" key="1">
    <source>
        <dbReference type="ARBA" id="ARBA00004193"/>
    </source>
</evidence>
<dbReference type="GO" id="GO:0015833">
    <property type="term" value="P:peptide transport"/>
    <property type="evidence" value="ECO:0007669"/>
    <property type="project" value="TreeGrafter"/>
</dbReference>
<sequence length="535" mass="59244">MKRKIVSIICITAMVALVAFGCKKAPENKEASVGKEEGVKAYVGTYLFKKSLDPIKGAMAYGYPFINNALIKVNSQSEYVGDLAKSWEISQDFLTYTFHLKEGIKFSDGSDFHAEDVVFTYETVQKNQADNENVDLTHLESVSALDENTVEFRLKEAYSPFLDTTALLQIVPSDAYDSKAFDTNPIGTGAYKVAQYDTDQQIILETNEHYFGEKPSIEKVTLVNMDIDAAFAAAKAGELDLVMVETSYSKENVKGMTLQKLETMDVRNVSLPVRPVTKMENAKGETVTVGNPVTSDPAVRKALSIGIDRQKIIEHAFDGIGIPAVNFTDNLVWASTDTYPDKQTDEAKALLDEAGWKVGKDGIREKDGQACAFHLYAAANDTDRYHLCVALAENAKELGIDIQVKTATWDEILTLQNTEPIIWGWGQYSPTVLSSLFQSDLFLTGGYDNASGYENPQADAKIQEALTADTQEKAIASWKELQKIVEQDYTNLFLVNIQHCYFVSDNLDISVDTQIPHPHGHGAPVICNMADWKLK</sequence>
<dbReference type="EMBL" id="VULY01000018">
    <property type="protein sequence ID" value="MSR92892.1"/>
    <property type="molecule type" value="Genomic_DNA"/>
</dbReference>
<keyword evidence="8" id="KW-1185">Reference proteome</keyword>
<organism evidence="7 8">
    <name type="scientific">Suipraeoptans intestinalis</name>
    <dbReference type="NCBI Taxonomy" id="2606628"/>
    <lineage>
        <taxon>Bacteria</taxon>
        <taxon>Bacillati</taxon>
        <taxon>Bacillota</taxon>
        <taxon>Clostridia</taxon>
        <taxon>Lachnospirales</taxon>
        <taxon>Lachnospiraceae</taxon>
        <taxon>Suipraeoptans</taxon>
    </lineage>
</organism>
<dbReference type="Gene3D" id="3.40.190.10">
    <property type="entry name" value="Periplasmic binding protein-like II"/>
    <property type="match status" value="1"/>
</dbReference>
<comment type="subcellular location">
    <subcellularLocation>
        <location evidence="1">Cell membrane</location>
        <topology evidence="1">Lipid-anchor</topology>
    </subcellularLocation>
</comment>
<dbReference type="PANTHER" id="PTHR30290:SF9">
    <property type="entry name" value="OLIGOPEPTIDE-BINDING PROTEIN APPA"/>
    <property type="match status" value="1"/>
</dbReference>
<dbReference type="CDD" id="cd08518">
    <property type="entry name" value="PBP2_NikA_DppA_OppA_like_19"/>
    <property type="match status" value="1"/>
</dbReference>
<evidence type="ECO:0000259" key="6">
    <source>
        <dbReference type="Pfam" id="PF00496"/>
    </source>
</evidence>
<dbReference type="InterPro" id="IPR000914">
    <property type="entry name" value="SBP_5_dom"/>
</dbReference>
<dbReference type="GO" id="GO:1904680">
    <property type="term" value="F:peptide transmembrane transporter activity"/>
    <property type="evidence" value="ECO:0007669"/>
    <property type="project" value="TreeGrafter"/>
</dbReference>
<evidence type="ECO:0000313" key="8">
    <source>
        <dbReference type="Proteomes" id="UP000434409"/>
    </source>
</evidence>
<comment type="similarity">
    <text evidence="2">Belongs to the bacterial solute-binding protein 5 family.</text>
</comment>
<dbReference type="GO" id="GO:0042597">
    <property type="term" value="C:periplasmic space"/>
    <property type="evidence" value="ECO:0007669"/>
    <property type="project" value="UniProtKB-ARBA"/>
</dbReference>
<dbReference type="RefSeq" id="WP_154475459.1">
    <property type="nucleotide sequence ID" value="NZ_VULY01000018.1"/>
</dbReference>
<dbReference type="PIRSF" id="PIRSF002741">
    <property type="entry name" value="MppA"/>
    <property type="match status" value="1"/>
</dbReference>
<feature type="domain" description="Solute-binding protein family 5" evidence="6">
    <location>
        <begin position="78"/>
        <end position="435"/>
    </location>
</feature>
<keyword evidence="4 5" id="KW-0732">Signal</keyword>
<evidence type="ECO:0000256" key="3">
    <source>
        <dbReference type="ARBA" id="ARBA00022448"/>
    </source>
</evidence>
<evidence type="ECO:0000256" key="4">
    <source>
        <dbReference type="ARBA" id="ARBA00022729"/>
    </source>
</evidence>
<dbReference type="Gene3D" id="3.10.105.10">
    <property type="entry name" value="Dipeptide-binding Protein, Domain 3"/>
    <property type="match status" value="1"/>
</dbReference>
<dbReference type="InterPro" id="IPR030678">
    <property type="entry name" value="Peptide/Ni-bd"/>
</dbReference>
<keyword evidence="3" id="KW-0813">Transport</keyword>
<name>A0A6N7V0S3_9FIRM</name>